<dbReference type="InParanoid" id="A0A0V0QMJ0"/>
<dbReference type="Proteomes" id="UP000054937">
    <property type="component" value="Unassembled WGS sequence"/>
</dbReference>
<comment type="caution">
    <text evidence="1">The sequence shown here is derived from an EMBL/GenBank/DDBJ whole genome shotgun (WGS) entry which is preliminary data.</text>
</comment>
<evidence type="ECO:0000313" key="1">
    <source>
        <dbReference type="EMBL" id="KRX03474.1"/>
    </source>
</evidence>
<accession>A0A0V0QMJ0</accession>
<sequence>MKKKIVVTNKVQVYFQILQLLLMKKLAVVFLAPKIMKLINKTNNLCSETLKKKKIKVKNNNNKMGNKKITLKFLKLIVQILNKLQMKNYLMKKSSLCCLAQIPIKEIRNKNRQKKQKKIQLNNKIKIKVKIRNRILIIIPNNNKMEIKIKSKKE</sequence>
<reference evidence="1 2" key="1">
    <citation type="journal article" date="2015" name="Sci. Rep.">
        <title>Genome of the facultative scuticociliatosis pathogen Pseudocohnilembus persalinus provides insight into its virulence through horizontal gene transfer.</title>
        <authorList>
            <person name="Xiong J."/>
            <person name="Wang G."/>
            <person name="Cheng J."/>
            <person name="Tian M."/>
            <person name="Pan X."/>
            <person name="Warren A."/>
            <person name="Jiang C."/>
            <person name="Yuan D."/>
            <person name="Miao W."/>
        </authorList>
    </citation>
    <scope>NUCLEOTIDE SEQUENCE [LARGE SCALE GENOMIC DNA]</scope>
    <source>
        <strain evidence="1">36N120E</strain>
    </source>
</reference>
<proteinExistence type="predicted"/>
<gene>
    <name evidence="1" type="ORF">PPERSA_02853</name>
</gene>
<keyword evidence="2" id="KW-1185">Reference proteome</keyword>
<protein>
    <submittedName>
        <fullName evidence="1">Uncharacterized protein</fullName>
    </submittedName>
</protein>
<dbReference type="EMBL" id="LDAU01000131">
    <property type="protein sequence ID" value="KRX03474.1"/>
    <property type="molecule type" value="Genomic_DNA"/>
</dbReference>
<evidence type="ECO:0000313" key="2">
    <source>
        <dbReference type="Proteomes" id="UP000054937"/>
    </source>
</evidence>
<name>A0A0V0QMJ0_PSEPJ</name>
<dbReference type="AlphaFoldDB" id="A0A0V0QMJ0"/>
<organism evidence="1 2">
    <name type="scientific">Pseudocohnilembus persalinus</name>
    <name type="common">Ciliate</name>
    <dbReference type="NCBI Taxonomy" id="266149"/>
    <lineage>
        <taxon>Eukaryota</taxon>
        <taxon>Sar</taxon>
        <taxon>Alveolata</taxon>
        <taxon>Ciliophora</taxon>
        <taxon>Intramacronucleata</taxon>
        <taxon>Oligohymenophorea</taxon>
        <taxon>Scuticociliatia</taxon>
        <taxon>Philasterida</taxon>
        <taxon>Pseudocohnilembidae</taxon>
        <taxon>Pseudocohnilembus</taxon>
    </lineage>
</organism>